<evidence type="ECO:0000256" key="1">
    <source>
        <dbReference type="ARBA" id="ARBA00022801"/>
    </source>
</evidence>
<dbReference type="InterPro" id="IPR011042">
    <property type="entry name" value="6-blade_b-propeller_TolB-like"/>
</dbReference>
<dbReference type="Pfam" id="PF08450">
    <property type="entry name" value="SGL"/>
    <property type="match status" value="1"/>
</dbReference>
<feature type="domain" description="SMP-30/Gluconolactonase/LRE-like region" evidence="3">
    <location>
        <begin position="77"/>
        <end position="343"/>
    </location>
</feature>
<dbReference type="InterPro" id="IPR013658">
    <property type="entry name" value="SGL"/>
</dbReference>
<dbReference type="RefSeq" id="WP_146311376.1">
    <property type="nucleotide sequence ID" value="NZ_VOHE01000002.1"/>
</dbReference>
<evidence type="ECO:0000313" key="5">
    <source>
        <dbReference type="Proteomes" id="UP000315949"/>
    </source>
</evidence>
<feature type="signal peptide" evidence="2">
    <location>
        <begin position="1"/>
        <end position="17"/>
    </location>
</feature>
<keyword evidence="1" id="KW-0378">Hydrolase</keyword>
<evidence type="ECO:0000313" key="4">
    <source>
        <dbReference type="EMBL" id="TWT20690.1"/>
    </source>
</evidence>
<evidence type="ECO:0000256" key="2">
    <source>
        <dbReference type="SAM" id="SignalP"/>
    </source>
</evidence>
<dbReference type="PANTHER" id="PTHR47572:SF4">
    <property type="entry name" value="LACTONASE DRP35"/>
    <property type="match status" value="1"/>
</dbReference>
<reference evidence="4 5" key="1">
    <citation type="submission" date="2019-07" db="EMBL/GenBank/DDBJ databases">
        <title>Luteimonas sp. YD-1 nov., isolated from acidic soil.</title>
        <authorList>
            <person name="Zhou J."/>
        </authorList>
    </citation>
    <scope>NUCLEOTIDE SEQUENCE [LARGE SCALE GENOMIC DNA]</scope>
    <source>
        <strain evidence="4 5">YD-1</strain>
    </source>
</reference>
<dbReference type="OrthoDB" id="241638at2"/>
<comment type="caution">
    <text evidence="4">The sequence shown here is derived from an EMBL/GenBank/DDBJ whole genome shotgun (WGS) entry which is preliminary data.</text>
</comment>
<dbReference type="PROSITE" id="PS51257">
    <property type="entry name" value="PROKAR_LIPOPROTEIN"/>
    <property type="match status" value="1"/>
</dbReference>
<dbReference type="GO" id="GO:0016787">
    <property type="term" value="F:hydrolase activity"/>
    <property type="evidence" value="ECO:0007669"/>
    <property type="project" value="UniProtKB-KW"/>
</dbReference>
<sequence length="360" mass="37681">MRPMPTLLSAALAAALAACSPQPGTNGGPADAAAGADREATAPLEAVGRLTTWNAAFADVVEGDARVEKLTADTFTWSEGPAWVADGGYLLFNDVPENRMYRWSEPDGLSVFLEPSGYDGPPLEELREAGANGLFAESAGSVLLADSGSRLVARLKPGDKSRTTLADRFGGKRFNSPNDVVARADGAVFFTDPPYGLKEFDQSPAKELPHNGVYRIDTDGAVHLLDDSLTRPNGIALSPDGNTLYVANSDPDHPVWIAYTLDAAGDVVERRQFADASDLVGDDAPGLPDGIAVAADGTIFATGPGGVLVFAPDGTRLGRIETGSAIANCAFGDDGRTLYMTSHKFLARVRLKVAGLGFQG</sequence>
<feature type="chain" id="PRO_5022957441" evidence="2">
    <location>
        <begin position="18"/>
        <end position="360"/>
    </location>
</feature>
<proteinExistence type="predicted"/>
<dbReference type="SUPFAM" id="SSF63829">
    <property type="entry name" value="Calcium-dependent phosphotriesterase"/>
    <property type="match status" value="1"/>
</dbReference>
<name>A0A5C5U5U3_9GAMM</name>
<organism evidence="4 5">
    <name type="scientific">Luteimonas wenzhouensis</name>
    <dbReference type="NCBI Taxonomy" id="2599615"/>
    <lineage>
        <taxon>Bacteria</taxon>
        <taxon>Pseudomonadati</taxon>
        <taxon>Pseudomonadota</taxon>
        <taxon>Gammaproteobacteria</taxon>
        <taxon>Lysobacterales</taxon>
        <taxon>Lysobacteraceae</taxon>
        <taxon>Luteimonas</taxon>
    </lineage>
</organism>
<accession>A0A5C5U5U3</accession>
<dbReference type="EMBL" id="VOHE01000002">
    <property type="protein sequence ID" value="TWT20690.1"/>
    <property type="molecule type" value="Genomic_DNA"/>
</dbReference>
<evidence type="ECO:0000259" key="3">
    <source>
        <dbReference type="Pfam" id="PF08450"/>
    </source>
</evidence>
<keyword evidence="2" id="KW-0732">Signal</keyword>
<dbReference type="Proteomes" id="UP000315949">
    <property type="component" value="Unassembled WGS sequence"/>
</dbReference>
<dbReference type="Gene3D" id="2.120.10.30">
    <property type="entry name" value="TolB, C-terminal domain"/>
    <property type="match status" value="1"/>
</dbReference>
<dbReference type="InterPro" id="IPR051262">
    <property type="entry name" value="SMP-30/CGR1_Lactonase"/>
</dbReference>
<keyword evidence="5" id="KW-1185">Reference proteome</keyword>
<protein>
    <submittedName>
        <fullName evidence="4">SMP-30/gluconolactonase/LRE family protein</fullName>
    </submittedName>
</protein>
<gene>
    <name evidence="4" type="ORF">FQY79_05020</name>
</gene>
<dbReference type="PANTHER" id="PTHR47572">
    <property type="entry name" value="LIPOPROTEIN-RELATED"/>
    <property type="match status" value="1"/>
</dbReference>
<dbReference type="AlphaFoldDB" id="A0A5C5U5U3"/>